<dbReference type="GO" id="GO:0071949">
    <property type="term" value="F:FAD binding"/>
    <property type="evidence" value="ECO:0007669"/>
    <property type="project" value="InterPro"/>
</dbReference>
<dbReference type="NCBIfam" id="NF008439">
    <property type="entry name" value="PRK11282.1"/>
    <property type="match status" value="1"/>
</dbReference>
<evidence type="ECO:0000256" key="1">
    <source>
        <dbReference type="ARBA" id="ARBA00022630"/>
    </source>
</evidence>
<gene>
    <name evidence="4" type="ORF">HELGO_WM23753</name>
</gene>
<reference evidence="4" key="1">
    <citation type="submission" date="2020-01" db="EMBL/GenBank/DDBJ databases">
        <authorList>
            <person name="Meier V. D."/>
            <person name="Meier V D."/>
        </authorList>
    </citation>
    <scope>NUCLEOTIDE SEQUENCE</scope>
    <source>
        <strain evidence="4">HLG_WM_MAG_07</strain>
    </source>
</reference>
<proteinExistence type="predicted"/>
<dbReference type="EC" id="1.1.99.14" evidence="4"/>
<dbReference type="PANTHER" id="PTHR11748:SF103">
    <property type="entry name" value="GLYCOLATE OXIDASE SUBUNIT GLCE"/>
    <property type="match status" value="1"/>
</dbReference>
<dbReference type="InterPro" id="IPR016169">
    <property type="entry name" value="FAD-bd_PCMH_sub2"/>
</dbReference>
<dbReference type="AlphaFoldDB" id="A0A6S6U4B9"/>
<dbReference type="SUPFAM" id="SSF55103">
    <property type="entry name" value="FAD-linked oxidases, C-terminal domain"/>
    <property type="match status" value="1"/>
</dbReference>
<dbReference type="EMBL" id="CACVAY010000125">
    <property type="protein sequence ID" value="CAA6825127.1"/>
    <property type="molecule type" value="Genomic_DNA"/>
</dbReference>
<dbReference type="InterPro" id="IPR036318">
    <property type="entry name" value="FAD-bd_PCMH-like_sf"/>
</dbReference>
<keyword evidence="4" id="KW-0560">Oxidoreductase</keyword>
<dbReference type="Pfam" id="PF01565">
    <property type="entry name" value="FAD_binding_4"/>
    <property type="match status" value="1"/>
</dbReference>
<dbReference type="Gene3D" id="3.30.465.10">
    <property type="match status" value="1"/>
</dbReference>
<keyword evidence="2" id="KW-0274">FAD</keyword>
<dbReference type="PANTHER" id="PTHR11748">
    <property type="entry name" value="D-LACTATE DEHYDROGENASE"/>
    <property type="match status" value="1"/>
</dbReference>
<evidence type="ECO:0000256" key="2">
    <source>
        <dbReference type="ARBA" id="ARBA00022827"/>
    </source>
</evidence>
<feature type="domain" description="FAD-binding PCMH-type" evidence="3">
    <location>
        <begin position="1"/>
        <end position="173"/>
    </location>
</feature>
<name>A0A6S6U4B9_9GAMM</name>
<evidence type="ECO:0000313" key="4">
    <source>
        <dbReference type="EMBL" id="CAA6825127.1"/>
    </source>
</evidence>
<dbReference type="InterPro" id="IPR016166">
    <property type="entry name" value="FAD-bd_PCMH"/>
</dbReference>
<keyword evidence="1" id="KW-0285">Flavoprotein</keyword>
<dbReference type="GO" id="GO:0019154">
    <property type="term" value="F:glycolate dehydrogenase activity"/>
    <property type="evidence" value="ECO:0007669"/>
    <property type="project" value="UniProtKB-EC"/>
</dbReference>
<dbReference type="InterPro" id="IPR006094">
    <property type="entry name" value="Oxid_FAD_bind_N"/>
</dbReference>
<sequence>MSNNTTQQFLEEQVQDALENEQALNIQGFGSKRFYGNTSIDGKTLDTSIHSGIVTYVPSELCITVKAGTPLKELEAALEKNNQILPFEPPHFGENSSIGGIIATGMSGPRRAYSGSVRDAILGVKIINGFGKTVSFGGQVMKNVAGYDVSRLLVGSLGTLGVILELSIRVIPKPEVEKTVILPSNQSDAIKYFNSIRKAGLPISATCHVDEEVHIRLAGSNTHINHLIEKKHWHCMDGADAFWESIRNQTHTFFSDSDKPLWRMSVAAASSPSVQLDNHQLVEWGGALRWIKSKSPPNVIQGVAKKRDGEAILFNGEMAGVDAFPSPEKIMFELHERLKRKLDPKGIFNPDRMYKGL</sequence>
<accession>A0A6S6U4B9</accession>
<dbReference type="InterPro" id="IPR016164">
    <property type="entry name" value="FAD-linked_Oxase-like_C"/>
</dbReference>
<evidence type="ECO:0000259" key="3">
    <source>
        <dbReference type="PROSITE" id="PS51387"/>
    </source>
</evidence>
<protein>
    <submittedName>
        <fullName evidence="4">Glycolate dehydrogenase (EC, FAD-binding subunit GlcE)</fullName>
        <ecNumber evidence="4">1.1.99.14</ecNumber>
    </submittedName>
</protein>
<dbReference type="PROSITE" id="PS51387">
    <property type="entry name" value="FAD_PCMH"/>
    <property type="match status" value="1"/>
</dbReference>
<organism evidence="4">
    <name type="scientific">uncultured Thiotrichaceae bacterium</name>
    <dbReference type="NCBI Taxonomy" id="298394"/>
    <lineage>
        <taxon>Bacteria</taxon>
        <taxon>Pseudomonadati</taxon>
        <taxon>Pseudomonadota</taxon>
        <taxon>Gammaproteobacteria</taxon>
        <taxon>Thiotrichales</taxon>
        <taxon>Thiotrichaceae</taxon>
        <taxon>environmental samples</taxon>
    </lineage>
</organism>
<dbReference type="SUPFAM" id="SSF56176">
    <property type="entry name" value="FAD-binding/transporter-associated domain-like"/>
    <property type="match status" value="1"/>
</dbReference>